<keyword evidence="2" id="KW-1185">Reference proteome</keyword>
<accession>A0A931BSK4</accession>
<reference evidence="1" key="1">
    <citation type="submission" date="2020-11" db="EMBL/GenBank/DDBJ databases">
        <authorList>
            <person name="Kim M.K."/>
        </authorList>
    </citation>
    <scope>NUCLEOTIDE SEQUENCE</scope>
    <source>
        <strain evidence="1">BT350</strain>
    </source>
</reference>
<evidence type="ECO:0000313" key="1">
    <source>
        <dbReference type="EMBL" id="MBF9234014.1"/>
    </source>
</evidence>
<dbReference type="AlphaFoldDB" id="A0A931BSK4"/>
<gene>
    <name evidence="1" type="ORF">I2H38_11550</name>
</gene>
<dbReference type="SUPFAM" id="SSF53474">
    <property type="entry name" value="alpha/beta-Hydrolases"/>
    <property type="match status" value="1"/>
</dbReference>
<dbReference type="Gene3D" id="3.40.50.1820">
    <property type="entry name" value="alpha/beta hydrolase"/>
    <property type="match status" value="1"/>
</dbReference>
<dbReference type="InterPro" id="IPR029058">
    <property type="entry name" value="AB_hydrolase_fold"/>
</dbReference>
<evidence type="ECO:0000313" key="2">
    <source>
        <dbReference type="Proteomes" id="UP000599312"/>
    </source>
</evidence>
<evidence type="ECO:0008006" key="3">
    <source>
        <dbReference type="Google" id="ProtNLM"/>
    </source>
</evidence>
<proteinExistence type="predicted"/>
<name>A0A931BSK4_9HYPH</name>
<organism evidence="1 2">
    <name type="scientific">Microvirga alba</name>
    <dbReference type="NCBI Taxonomy" id="2791025"/>
    <lineage>
        <taxon>Bacteria</taxon>
        <taxon>Pseudomonadati</taxon>
        <taxon>Pseudomonadota</taxon>
        <taxon>Alphaproteobacteria</taxon>
        <taxon>Hyphomicrobiales</taxon>
        <taxon>Methylobacteriaceae</taxon>
        <taxon>Microvirga</taxon>
    </lineage>
</organism>
<dbReference type="RefSeq" id="WP_196272017.1">
    <property type="nucleotide sequence ID" value="NZ_JADQDO010000005.1"/>
</dbReference>
<sequence length="56" mass="6366">MHGLKSWAVSTTEIDRMAQIRPVVTRVVKFDCGHTIHDEATTEFADEVASFLSQFR</sequence>
<comment type="caution">
    <text evidence="1">The sequence shown here is derived from an EMBL/GenBank/DDBJ whole genome shotgun (WGS) entry which is preliminary data.</text>
</comment>
<dbReference type="Proteomes" id="UP000599312">
    <property type="component" value="Unassembled WGS sequence"/>
</dbReference>
<dbReference type="EMBL" id="JADQDO010000005">
    <property type="protein sequence ID" value="MBF9234014.1"/>
    <property type="molecule type" value="Genomic_DNA"/>
</dbReference>
<protein>
    <recommendedName>
        <fullName evidence="3">Alpha/beta hydrolase</fullName>
    </recommendedName>
</protein>